<keyword evidence="8" id="KW-0503">Monooxygenase</keyword>
<keyword evidence="7" id="KW-0408">Iron</keyword>
<evidence type="ECO:0000256" key="6">
    <source>
        <dbReference type="ARBA" id="ARBA00023002"/>
    </source>
</evidence>
<name>G3PLB1_GASAC</name>
<dbReference type="Ensembl" id="ENSGACT00000018427.2">
    <property type="protein sequence ID" value="ENSGACP00000018391.2"/>
    <property type="gene ID" value="ENSGACG00000013953.2"/>
</dbReference>
<dbReference type="InterPro" id="IPR025946">
    <property type="entry name" value="CABIT_dom"/>
</dbReference>
<feature type="region of interest" description="Disordered" evidence="9">
    <location>
        <begin position="1069"/>
        <end position="1172"/>
    </location>
</feature>
<dbReference type="PANTHER" id="PTHR15215:SF2">
    <property type="entry name" value="PROTEIN THEMIS2"/>
    <property type="match status" value="1"/>
</dbReference>
<dbReference type="GO" id="GO:0005737">
    <property type="term" value="C:cytoplasm"/>
    <property type="evidence" value="ECO:0007669"/>
    <property type="project" value="TreeGrafter"/>
</dbReference>
<evidence type="ECO:0000259" key="10">
    <source>
        <dbReference type="Pfam" id="PF12736"/>
    </source>
</evidence>
<feature type="compositionally biased region" description="Pro residues" evidence="9">
    <location>
        <begin position="1128"/>
        <end position="1148"/>
    </location>
</feature>
<evidence type="ECO:0000256" key="1">
    <source>
        <dbReference type="ARBA" id="ARBA00001971"/>
    </source>
</evidence>
<evidence type="ECO:0000256" key="5">
    <source>
        <dbReference type="ARBA" id="ARBA00022723"/>
    </source>
</evidence>
<reference evidence="11" key="3">
    <citation type="submission" date="2025-09" db="UniProtKB">
        <authorList>
            <consortium name="Ensembl"/>
        </authorList>
    </citation>
    <scope>IDENTIFICATION</scope>
</reference>
<evidence type="ECO:0000256" key="4">
    <source>
        <dbReference type="ARBA" id="ARBA00022617"/>
    </source>
</evidence>
<dbReference type="SUPFAM" id="SSF48264">
    <property type="entry name" value="Cytochrome P450"/>
    <property type="match status" value="1"/>
</dbReference>
<reference evidence="11" key="2">
    <citation type="submission" date="2025-08" db="UniProtKB">
        <authorList>
            <consortium name="Ensembl"/>
        </authorList>
    </citation>
    <scope>IDENTIFICATION</scope>
</reference>
<comment type="similarity">
    <text evidence="2">Belongs to the themis family.</text>
</comment>
<dbReference type="Pfam" id="PF00067">
    <property type="entry name" value="p450"/>
    <property type="match status" value="1"/>
</dbReference>
<keyword evidence="4" id="KW-0349">Heme</keyword>
<keyword evidence="12" id="KW-1185">Reference proteome</keyword>
<dbReference type="GeneTree" id="ENSGT00940000161527"/>
<dbReference type="PRINTS" id="PR00464">
    <property type="entry name" value="EP450II"/>
</dbReference>
<evidence type="ECO:0000256" key="3">
    <source>
        <dbReference type="ARBA" id="ARBA00010617"/>
    </source>
</evidence>
<evidence type="ECO:0000313" key="12">
    <source>
        <dbReference type="Proteomes" id="UP000007635"/>
    </source>
</evidence>
<dbReference type="GO" id="GO:0005506">
    <property type="term" value="F:iron ion binding"/>
    <property type="evidence" value="ECO:0007669"/>
    <property type="project" value="InterPro"/>
</dbReference>
<dbReference type="FunCoup" id="G3PLB1">
    <property type="interactions" value="645"/>
</dbReference>
<dbReference type="GO" id="GO:0016705">
    <property type="term" value="F:oxidoreductase activity, acting on paired donors, with incorporation or reduction of molecular oxygen"/>
    <property type="evidence" value="ECO:0007669"/>
    <property type="project" value="InterPro"/>
</dbReference>
<evidence type="ECO:0000256" key="2">
    <source>
        <dbReference type="ARBA" id="ARBA00006414"/>
    </source>
</evidence>
<comment type="cofactor">
    <cofactor evidence="1">
        <name>heme</name>
        <dbReference type="ChEBI" id="CHEBI:30413"/>
    </cofactor>
</comment>
<dbReference type="InterPro" id="IPR039671">
    <property type="entry name" value="THEMIS"/>
</dbReference>
<sequence length="1210" mass="136399">MEPVGAPFHSGLLRHTPKRRNVPGCRAHLFRRLQGQAAASMESPAAFRVPNPGWPHTHHWVAVAAVCLAAVAWKLAALLAQRRRALRSVESFPGPRAHWLFGNVREIKRDGTDLDRVVKWGEQHPYAFPLWFGPFVCYLNIHHPDYVKTVWTSSEPKDRLAYSFIEAWIGDGLLVSKGQKWFRHRRLLTPGFHYEVLKPYVNLVSASTTTMLDKWERYAKSNESFELFEHVSLMTLDSILKCAFSDDSRCQTESGTNAYIKAVYELSYLVNLRFRTFPYHSDLLFYLSPHGFRFRKACKVAHGHTEEVIRKRKEALKEENRPDGIQAKRNKDFLDILLLARDENQQGLSDKDLRAEVDTFMFEGHDTTASGLSFILYSLACQPEHQRLCREEILRTLDGRDSFSWEDLGKIPYTTMCIKESLRLYPPVPGASRVTTKPMTFFDGRTLQAGCYVGTSVFGIHRNAAVWENPNVFDPLRFLPENVSKRSPHAFVPFSAGPSHFSSRRTGTTVMAGMTALPLQQLIASFDRSGLPKILQVCSGVYFQGSVYEISGSEVSFSTGDLIKVIDIELLSVSCEDVGNNEVFELPINHTGLFKVVPEEMPYSTLEEMLSLRPVGLDSCLPFTFTSRSRIDVGSYTLGANTALTVLSVERHAGEEDLVRCHVRGQQEVSAEVCLPLSLHGEFRECESEECFTVQEILSSPCLCSRRFRFVNTTKSQRPLVLSPIYQVAAVMNLRKNIFKFPSSLEVDVVDVTETCGDVDFVTPLSLTEVLSQPEESFPTVVEILEGPDTHSPFRCSWLPELTKDARVIFHKIGTSAVVLLSSLRGRKTQQHFLVSQQYGGRFRRRPREFDSAYELYVASMQAPGLKVAVTRSCEEDEEEGLPALSVGDQLEVVRCDTVELARDGARGQKPAVEALLCLRLQEADDDCDDEDEEEVEREDGSEEIFLPLYMQGHFVEVIADNKKYRLKELGEQFSWPLDVKVVSRDAKLEADPLVGFPCLRIEAAMLEPSIQASFPHRPDHRFEMLTQWLSMSVSFTREALPWPAGQTPECHADLVTEVTDTFLYEFRKQGNSDAPPPPRPPKRNLSSATSSNESSKKTSKARKSREPDKSVPTKEMAALTLNKRRPPAPPTPGILDDQPPPVGPRKPPTAKVTSGKALPNTYVKMDQSKKKEEEVCQLTADEDSDHDYETLDDSFVTVVKKANESVCFY</sequence>
<dbReference type="STRING" id="69293.ENSGACP00000018391"/>
<dbReference type="GO" id="GO:0050852">
    <property type="term" value="P:T cell receptor signaling pathway"/>
    <property type="evidence" value="ECO:0007669"/>
    <property type="project" value="TreeGrafter"/>
</dbReference>
<dbReference type="AlphaFoldDB" id="G3PLB1"/>
<dbReference type="Gene3D" id="1.10.630.10">
    <property type="entry name" value="Cytochrome P450"/>
    <property type="match status" value="1"/>
</dbReference>
<protein>
    <recommendedName>
        <fullName evidence="10">CABIT domain-containing protein</fullName>
    </recommendedName>
</protein>
<proteinExistence type="inferred from homology"/>
<dbReference type="GO" id="GO:0020037">
    <property type="term" value="F:heme binding"/>
    <property type="evidence" value="ECO:0007669"/>
    <property type="project" value="InterPro"/>
</dbReference>
<dbReference type="InterPro" id="IPR002402">
    <property type="entry name" value="Cyt_P450_E_grp-II"/>
</dbReference>
<feature type="domain" description="CABIT" evidence="10">
    <location>
        <begin position="531"/>
        <end position="754"/>
    </location>
</feature>
<evidence type="ECO:0000256" key="9">
    <source>
        <dbReference type="SAM" id="MobiDB-lite"/>
    </source>
</evidence>
<organism evidence="11 12">
    <name type="scientific">Gasterosteus aculeatus aculeatus</name>
    <name type="common">three-spined stickleback</name>
    <dbReference type="NCBI Taxonomy" id="481459"/>
    <lineage>
        <taxon>Eukaryota</taxon>
        <taxon>Metazoa</taxon>
        <taxon>Chordata</taxon>
        <taxon>Craniata</taxon>
        <taxon>Vertebrata</taxon>
        <taxon>Euteleostomi</taxon>
        <taxon>Actinopterygii</taxon>
        <taxon>Neopterygii</taxon>
        <taxon>Teleostei</taxon>
        <taxon>Neoteleostei</taxon>
        <taxon>Acanthomorphata</taxon>
        <taxon>Eupercaria</taxon>
        <taxon>Perciformes</taxon>
        <taxon>Cottioidei</taxon>
        <taxon>Gasterosteales</taxon>
        <taxon>Gasterosteidae</taxon>
        <taxon>Gasterosteus</taxon>
    </lineage>
</organism>
<dbReference type="Proteomes" id="UP000007635">
    <property type="component" value="Chromosome XX"/>
</dbReference>
<dbReference type="GO" id="GO:0004497">
    <property type="term" value="F:monooxygenase activity"/>
    <property type="evidence" value="ECO:0007669"/>
    <property type="project" value="UniProtKB-KW"/>
</dbReference>
<dbReference type="GO" id="GO:0005634">
    <property type="term" value="C:nucleus"/>
    <property type="evidence" value="ECO:0007669"/>
    <property type="project" value="TreeGrafter"/>
</dbReference>
<keyword evidence="6" id="KW-0560">Oxidoreductase</keyword>
<dbReference type="InParanoid" id="G3PLB1"/>
<dbReference type="InterPro" id="IPR001128">
    <property type="entry name" value="Cyt_P450"/>
</dbReference>
<reference evidence="11 12" key="1">
    <citation type="journal article" date="2021" name="G3 (Bethesda)">
        <title>Improved contiguity of the threespine stickleback genome using long-read sequencing.</title>
        <authorList>
            <person name="Nath S."/>
            <person name="Shaw D.E."/>
            <person name="White M.A."/>
        </authorList>
    </citation>
    <scope>NUCLEOTIDE SEQUENCE [LARGE SCALE GENOMIC DNA]</scope>
    <source>
        <strain evidence="11 12">Lake Benthic</strain>
    </source>
</reference>
<evidence type="ECO:0000256" key="7">
    <source>
        <dbReference type="ARBA" id="ARBA00023004"/>
    </source>
</evidence>
<keyword evidence="5" id="KW-0479">Metal-binding</keyword>
<dbReference type="eggNOG" id="ENOG502QSJR">
    <property type="taxonomic scope" value="Eukaryota"/>
</dbReference>
<dbReference type="OMA" id="YECEDEN"/>
<dbReference type="Bgee" id="ENSGACG00000013925">
    <property type="expression patterns" value="Expressed in spleen and 2 other cell types or tissues"/>
</dbReference>
<accession>G3PLB1</accession>
<evidence type="ECO:0000256" key="8">
    <source>
        <dbReference type="ARBA" id="ARBA00023033"/>
    </source>
</evidence>
<dbReference type="InterPro" id="IPR036396">
    <property type="entry name" value="Cyt_P450_sf"/>
</dbReference>
<feature type="region of interest" description="Disordered" evidence="9">
    <location>
        <begin position="1"/>
        <end position="20"/>
    </location>
</feature>
<feature type="domain" description="CABIT" evidence="10">
    <location>
        <begin position="778"/>
        <end position="1035"/>
    </location>
</feature>
<comment type="similarity">
    <text evidence="3">Belongs to the cytochrome P450 family.</text>
</comment>
<dbReference type="PANTHER" id="PTHR15215">
    <property type="entry name" value="CABIT DOMAIN-CONTAINING PROTEIN"/>
    <property type="match status" value="1"/>
</dbReference>
<dbReference type="Pfam" id="PF12736">
    <property type="entry name" value="CABIT"/>
    <property type="match status" value="2"/>
</dbReference>
<evidence type="ECO:0000313" key="11">
    <source>
        <dbReference type="Ensembl" id="ENSGACP00000018391.2"/>
    </source>
</evidence>